<gene>
    <name evidence="2" type="ORF">QGN23_08505</name>
</gene>
<keyword evidence="3" id="KW-1185">Reference proteome</keyword>
<dbReference type="RefSeq" id="WP_282903902.1">
    <property type="nucleotide sequence ID" value="NZ_CP124855.1"/>
</dbReference>
<evidence type="ECO:0000256" key="1">
    <source>
        <dbReference type="SAM" id="SignalP"/>
    </source>
</evidence>
<keyword evidence="1" id="KW-0732">Signal</keyword>
<dbReference type="InterPro" id="IPR008969">
    <property type="entry name" value="CarboxyPept-like_regulatory"/>
</dbReference>
<feature type="signal peptide" evidence="1">
    <location>
        <begin position="1"/>
        <end position="19"/>
    </location>
</feature>
<dbReference type="EMBL" id="CP124855">
    <property type="protein sequence ID" value="WHF50478.1"/>
    <property type="molecule type" value="Genomic_DNA"/>
</dbReference>
<sequence>MRRIFGIFCLIFSFSSLVAQQVSGTVTDEEKNPLPAVLVFNMKTEKKGYTDLNGQFTIDAAANDELRFIRQGFQRGSRIVNSPDFYAPFTIAIIRSIQEIEEVKIPPVRLTGDLNRDAGNLSKFDKVAQLQREIGVPGPPEKPRETPPPTLEKVGILAFAASNLNLNTLYKNISGDGRRMRQLYKYEDLQDNISWIRGKVGDEYFIKMEIPGEKIAEFLQFSIGIKPEINKYIKAGNLSKVLFIIEETLPQYLNR</sequence>
<evidence type="ECO:0000313" key="3">
    <source>
        <dbReference type="Proteomes" id="UP001241656"/>
    </source>
</evidence>
<accession>A0ABY8RBD9</accession>
<dbReference type="Proteomes" id="UP001241656">
    <property type="component" value="Chromosome"/>
</dbReference>
<organism evidence="2 3">
    <name type="scientific">Chryseobacterium gotjawalense</name>
    <dbReference type="NCBI Taxonomy" id="3042315"/>
    <lineage>
        <taxon>Bacteria</taxon>
        <taxon>Pseudomonadati</taxon>
        <taxon>Bacteroidota</taxon>
        <taxon>Flavobacteriia</taxon>
        <taxon>Flavobacteriales</taxon>
        <taxon>Weeksellaceae</taxon>
        <taxon>Chryseobacterium group</taxon>
        <taxon>Chryseobacterium</taxon>
    </lineage>
</organism>
<evidence type="ECO:0000313" key="2">
    <source>
        <dbReference type="EMBL" id="WHF50478.1"/>
    </source>
</evidence>
<dbReference type="Pfam" id="PF13715">
    <property type="entry name" value="CarbopepD_reg_2"/>
    <property type="match status" value="1"/>
</dbReference>
<protein>
    <submittedName>
        <fullName evidence="2">Carboxypeptidase-like regulatory domain-containing protein</fullName>
    </submittedName>
</protein>
<name>A0ABY8RBD9_9FLAO</name>
<proteinExistence type="predicted"/>
<feature type="chain" id="PRO_5045269107" evidence="1">
    <location>
        <begin position="20"/>
        <end position="255"/>
    </location>
</feature>
<dbReference type="SUPFAM" id="SSF49464">
    <property type="entry name" value="Carboxypeptidase regulatory domain-like"/>
    <property type="match status" value="1"/>
</dbReference>
<reference evidence="2 3" key="1">
    <citation type="submission" date="2023-05" db="EMBL/GenBank/DDBJ databases">
        <title>Genomic insight into Chryseobacterium sp. wdc7 isolated forest soil (Gotjawal).</title>
        <authorList>
            <person name="Park S.-J."/>
        </authorList>
    </citation>
    <scope>NUCLEOTIDE SEQUENCE [LARGE SCALE GENOMIC DNA]</scope>
    <source>
        <strain evidence="3">wdc7</strain>
    </source>
</reference>